<dbReference type="Gene3D" id="3.80.10.10">
    <property type="entry name" value="Ribonuclease Inhibitor"/>
    <property type="match status" value="3"/>
</dbReference>
<dbReference type="InterPro" id="IPR032675">
    <property type="entry name" value="LRR_dom_sf"/>
</dbReference>
<dbReference type="FunFam" id="3.80.10.10:FF:000400">
    <property type="entry name" value="Nuclear pore complex protein NUP107"/>
    <property type="match status" value="1"/>
</dbReference>
<evidence type="ECO:0000256" key="2">
    <source>
        <dbReference type="ARBA" id="ARBA00022614"/>
    </source>
</evidence>
<proteinExistence type="predicted"/>
<dbReference type="GO" id="GO:0016020">
    <property type="term" value="C:membrane"/>
    <property type="evidence" value="ECO:0007669"/>
    <property type="project" value="UniProtKB-SubCell"/>
</dbReference>
<gene>
    <name evidence="9" type="ORF">TPSD3_12955</name>
</gene>
<reference evidence="9 10" key="1">
    <citation type="submission" date="2016-12" db="EMBL/GenBank/DDBJ databases">
        <title>Thioflexothrix psekupsii D3 genome sequencing and assembly.</title>
        <authorList>
            <person name="Fomenkov A."/>
            <person name="Vincze T."/>
            <person name="Grabovich M."/>
            <person name="Anton B.P."/>
            <person name="Dubinina G."/>
            <person name="Orlova M."/>
            <person name="Belousova E."/>
            <person name="Roberts R.J."/>
        </authorList>
    </citation>
    <scope>NUCLEOTIDE SEQUENCE [LARGE SCALE GENOMIC DNA]</scope>
    <source>
        <strain evidence="9">D3</strain>
    </source>
</reference>
<dbReference type="Proteomes" id="UP000194798">
    <property type="component" value="Unassembled WGS sequence"/>
</dbReference>
<feature type="signal peptide" evidence="7">
    <location>
        <begin position="1"/>
        <end position="23"/>
    </location>
</feature>
<keyword evidence="2" id="KW-0433">Leucine-rich repeat</keyword>
<organism evidence="9 10">
    <name type="scientific">Thioflexithrix psekupsensis</name>
    <dbReference type="NCBI Taxonomy" id="1570016"/>
    <lineage>
        <taxon>Bacteria</taxon>
        <taxon>Pseudomonadati</taxon>
        <taxon>Pseudomonadota</taxon>
        <taxon>Gammaproteobacteria</taxon>
        <taxon>Thiotrichales</taxon>
        <taxon>Thioflexithrix</taxon>
    </lineage>
</organism>
<dbReference type="Pfam" id="PF08263">
    <property type="entry name" value="LRRNT_2"/>
    <property type="match status" value="1"/>
</dbReference>
<dbReference type="Pfam" id="PF00560">
    <property type="entry name" value="LRR_1"/>
    <property type="match status" value="2"/>
</dbReference>
<dbReference type="AlphaFoldDB" id="A0A251X3S6"/>
<dbReference type="PROSITE" id="PS51450">
    <property type="entry name" value="LRR"/>
    <property type="match status" value="2"/>
</dbReference>
<dbReference type="RefSeq" id="WP_086488954.1">
    <property type="nucleotide sequence ID" value="NZ_MSLT01000023.1"/>
</dbReference>
<evidence type="ECO:0000256" key="4">
    <source>
        <dbReference type="ARBA" id="ARBA00022737"/>
    </source>
</evidence>
<sequence length="474" mass="52339">MNELMRVIKTGTLFLFGAGMVLAAVAEETAPPVEMKAVSNVEQITESAAILSTAKTVFTVGEPITITYQGLPGNAQDWISVVQVGSADDVYSRNWTYTQSATEGEYTVKEPLVPGEYEARLYFDYPKGGMVVQKRHVFRVAEAAPSEPVVDAQAEALATQRAQRMLEIRAQFICNTIGEISKAECLNLFSFYNATQGDQWRHNEGWNRTNRPCQWYGVQCEAGHVVALNLPNNGLTGTLPDLSAFTQLKVLWLSNNKLSGELPAVEKLTNLQKLYLNGNEFSGTVPALNALQQLRALHLYENNFSGAIPELSALSQLETFYGYNNQFSGLMPSLMNLTALQELDLSINQLTGELPDLSVAPNLQYLGVEFNQLSGHFPDLTQSLGLEFLYLGNNQFCGEIPKTLPATHPFLLLNLNANGFYSDDPAVIDFLNEIDPEWTATQVACGEEEKVEEIVEEEADVEPNDDEDSAETQE</sequence>
<dbReference type="EMBL" id="MSLT01000023">
    <property type="protein sequence ID" value="OUD12040.1"/>
    <property type="molecule type" value="Genomic_DNA"/>
</dbReference>
<dbReference type="OrthoDB" id="8532199at2"/>
<evidence type="ECO:0000256" key="5">
    <source>
        <dbReference type="ARBA" id="ARBA00023136"/>
    </source>
</evidence>
<dbReference type="InterPro" id="IPR025875">
    <property type="entry name" value="Leu-rich_rpt_4"/>
</dbReference>
<feature type="chain" id="PRO_5012422643" description="Leucine-rich repeat-containing N-terminal plant-type domain-containing protein" evidence="7">
    <location>
        <begin position="24"/>
        <end position="474"/>
    </location>
</feature>
<keyword evidence="5" id="KW-0472">Membrane</keyword>
<evidence type="ECO:0000313" key="10">
    <source>
        <dbReference type="Proteomes" id="UP000194798"/>
    </source>
</evidence>
<evidence type="ECO:0000256" key="7">
    <source>
        <dbReference type="SAM" id="SignalP"/>
    </source>
</evidence>
<keyword evidence="10" id="KW-1185">Reference proteome</keyword>
<dbReference type="InterPro" id="IPR053038">
    <property type="entry name" value="RLP_Defense"/>
</dbReference>
<protein>
    <recommendedName>
        <fullName evidence="8">Leucine-rich repeat-containing N-terminal plant-type domain-containing protein</fullName>
    </recommendedName>
</protein>
<keyword evidence="3 7" id="KW-0732">Signal</keyword>
<accession>A0A251X3S6</accession>
<comment type="caution">
    <text evidence="9">The sequence shown here is derived from an EMBL/GenBank/DDBJ whole genome shotgun (WGS) entry which is preliminary data.</text>
</comment>
<dbReference type="InterPro" id="IPR013210">
    <property type="entry name" value="LRR_N_plant-typ"/>
</dbReference>
<dbReference type="InterPro" id="IPR001611">
    <property type="entry name" value="Leu-rich_rpt"/>
</dbReference>
<evidence type="ECO:0000256" key="1">
    <source>
        <dbReference type="ARBA" id="ARBA00004370"/>
    </source>
</evidence>
<dbReference type="PANTHER" id="PTHR48064:SF6">
    <property type="entry name" value="RECEPTOR-LIKE PROTEIN KINASE 2"/>
    <property type="match status" value="1"/>
</dbReference>
<evidence type="ECO:0000313" key="9">
    <source>
        <dbReference type="EMBL" id="OUD12040.1"/>
    </source>
</evidence>
<evidence type="ECO:0000256" key="3">
    <source>
        <dbReference type="ARBA" id="ARBA00022729"/>
    </source>
</evidence>
<feature type="domain" description="Leucine-rich repeat-containing N-terminal plant-type" evidence="8">
    <location>
        <begin position="188"/>
        <end position="220"/>
    </location>
</feature>
<dbReference type="PANTHER" id="PTHR48064">
    <property type="entry name" value="OS01G0750400 PROTEIN"/>
    <property type="match status" value="1"/>
</dbReference>
<dbReference type="Pfam" id="PF12799">
    <property type="entry name" value="LRR_4"/>
    <property type="match status" value="1"/>
</dbReference>
<feature type="region of interest" description="Disordered" evidence="6">
    <location>
        <begin position="454"/>
        <end position="474"/>
    </location>
</feature>
<comment type="subcellular location">
    <subcellularLocation>
        <location evidence="1">Membrane</location>
    </subcellularLocation>
</comment>
<evidence type="ECO:0000259" key="8">
    <source>
        <dbReference type="Pfam" id="PF08263"/>
    </source>
</evidence>
<evidence type="ECO:0000256" key="6">
    <source>
        <dbReference type="SAM" id="MobiDB-lite"/>
    </source>
</evidence>
<dbReference type="SUPFAM" id="SSF52058">
    <property type="entry name" value="L domain-like"/>
    <property type="match status" value="1"/>
</dbReference>
<keyword evidence="4" id="KW-0677">Repeat</keyword>
<name>A0A251X3S6_9GAMM</name>